<evidence type="ECO:0000313" key="13">
    <source>
        <dbReference type="EMBL" id="MEC4717707.1"/>
    </source>
</evidence>
<dbReference type="PANTHER" id="PTHR34501:SF9">
    <property type="entry name" value="MAJOR OUTER MEMBRANE PROTEIN P.IA"/>
    <property type="match status" value="1"/>
</dbReference>
<dbReference type="InterPro" id="IPR033900">
    <property type="entry name" value="Gram_neg_porin_domain"/>
</dbReference>
<evidence type="ECO:0000256" key="8">
    <source>
        <dbReference type="ARBA" id="ARBA00023114"/>
    </source>
</evidence>
<evidence type="ECO:0000256" key="2">
    <source>
        <dbReference type="ARBA" id="ARBA00011233"/>
    </source>
</evidence>
<protein>
    <submittedName>
        <fullName evidence="13">Porin</fullName>
    </submittedName>
</protein>
<feature type="signal peptide" evidence="11">
    <location>
        <begin position="1"/>
        <end position="20"/>
    </location>
</feature>
<dbReference type="Gene3D" id="2.40.160.10">
    <property type="entry name" value="Porin"/>
    <property type="match status" value="1"/>
</dbReference>
<dbReference type="Pfam" id="PF13609">
    <property type="entry name" value="Porin_4"/>
    <property type="match status" value="1"/>
</dbReference>
<evidence type="ECO:0000256" key="1">
    <source>
        <dbReference type="ARBA" id="ARBA00004571"/>
    </source>
</evidence>
<keyword evidence="8" id="KW-0626">Porin</keyword>
<evidence type="ECO:0000256" key="5">
    <source>
        <dbReference type="ARBA" id="ARBA00022692"/>
    </source>
</evidence>
<comment type="caution">
    <text evidence="13">The sequence shown here is derived from an EMBL/GenBank/DDBJ whole genome shotgun (WGS) entry which is preliminary data.</text>
</comment>
<dbReference type="SUPFAM" id="SSF56935">
    <property type="entry name" value="Porins"/>
    <property type="match status" value="1"/>
</dbReference>
<keyword evidence="14" id="KW-1185">Reference proteome</keyword>
<keyword evidence="4" id="KW-1134">Transmembrane beta strand</keyword>
<sequence length="346" mass="36702">MRISAALLVAGLSASTGTQAIEVYGIVDMSLGYVKGTDSTTRLDDGRLSASRVGFRGTEEIAPNLKAKFVLESGFSADTGAEFFRNNSLFGRQAYVGLFGGWGELRLGRQFTPAFYSLGKIDAFRFNSFASPILLLSKTSSQGAGYVPYGSRFNNAVGYLSPNFNGVVVRAALAAGETAGSTRSGSGASASIDYDKGPLYAFYAVQRSYSTITAAAPEPYASTHQYAGAAYWFDSVRLGGFVGTSKSDAPATRSARYAGLNLIWKANSQNTLLAEAVRRDVRDTDNQLTSFGLGIDHLLSKRTTLYARLVTIDNPSNGSDNINAIPIAAGSGDSGRSINVGVRHTF</sequence>
<accession>A0ABU6J274</accession>
<keyword evidence="10" id="KW-0998">Cell outer membrane</keyword>
<keyword evidence="7" id="KW-0406">Ion transport</keyword>
<feature type="chain" id="PRO_5045805183" evidence="11">
    <location>
        <begin position="21"/>
        <end position="346"/>
    </location>
</feature>
<keyword evidence="9" id="KW-0472">Membrane</keyword>
<name>A0ABU6J274_9BURK</name>
<comment type="subunit">
    <text evidence="2">Homotrimer.</text>
</comment>
<evidence type="ECO:0000256" key="11">
    <source>
        <dbReference type="SAM" id="SignalP"/>
    </source>
</evidence>
<keyword evidence="5" id="KW-0812">Transmembrane</keyword>
<dbReference type="InterPro" id="IPR023614">
    <property type="entry name" value="Porin_dom_sf"/>
</dbReference>
<dbReference type="CDD" id="cd00342">
    <property type="entry name" value="gram_neg_porins"/>
    <property type="match status" value="1"/>
</dbReference>
<dbReference type="InterPro" id="IPR050298">
    <property type="entry name" value="Gram-neg_bact_OMP"/>
</dbReference>
<evidence type="ECO:0000256" key="4">
    <source>
        <dbReference type="ARBA" id="ARBA00022452"/>
    </source>
</evidence>
<dbReference type="RefSeq" id="WP_326504457.1">
    <property type="nucleotide sequence ID" value="NZ_JAWIIV010000001.1"/>
</dbReference>
<proteinExistence type="predicted"/>
<evidence type="ECO:0000256" key="6">
    <source>
        <dbReference type="ARBA" id="ARBA00022729"/>
    </source>
</evidence>
<reference evidence="13 14" key="1">
    <citation type="submission" date="2023-10" db="EMBL/GenBank/DDBJ databases">
        <title>Noviherbaspirillum sp. CPCC 100848 genome assembly.</title>
        <authorList>
            <person name="Li X.Y."/>
            <person name="Fang X.M."/>
        </authorList>
    </citation>
    <scope>NUCLEOTIDE SEQUENCE [LARGE SCALE GENOMIC DNA]</scope>
    <source>
        <strain evidence="13 14">CPCC 100848</strain>
    </source>
</reference>
<keyword evidence="6 11" id="KW-0732">Signal</keyword>
<organism evidence="13 14">
    <name type="scientific">Noviherbaspirillum album</name>
    <dbReference type="NCBI Taxonomy" id="3080276"/>
    <lineage>
        <taxon>Bacteria</taxon>
        <taxon>Pseudomonadati</taxon>
        <taxon>Pseudomonadota</taxon>
        <taxon>Betaproteobacteria</taxon>
        <taxon>Burkholderiales</taxon>
        <taxon>Oxalobacteraceae</taxon>
        <taxon>Noviherbaspirillum</taxon>
    </lineage>
</organism>
<dbReference type="PANTHER" id="PTHR34501">
    <property type="entry name" value="PROTEIN YDDL-RELATED"/>
    <property type="match status" value="1"/>
</dbReference>
<evidence type="ECO:0000256" key="3">
    <source>
        <dbReference type="ARBA" id="ARBA00022448"/>
    </source>
</evidence>
<gene>
    <name evidence="13" type="ORF">RY831_00935</name>
</gene>
<evidence type="ECO:0000313" key="14">
    <source>
        <dbReference type="Proteomes" id="UP001352263"/>
    </source>
</evidence>
<comment type="subcellular location">
    <subcellularLocation>
        <location evidence="1">Cell outer membrane</location>
        <topology evidence="1">Multi-pass membrane protein</topology>
    </subcellularLocation>
</comment>
<evidence type="ECO:0000256" key="7">
    <source>
        <dbReference type="ARBA" id="ARBA00023065"/>
    </source>
</evidence>
<evidence type="ECO:0000256" key="10">
    <source>
        <dbReference type="ARBA" id="ARBA00023237"/>
    </source>
</evidence>
<evidence type="ECO:0000256" key="9">
    <source>
        <dbReference type="ARBA" id="ARBA00023136"/>
    </source>
</evidence>
<dbReference type="Proteomes" id="UP001352263">
    <property type="component" value="Unassembled WGS sequence"/>
</dbReference>
<evidence type="ECO:0000259" key="12">
    <source>
        <dbReference type="Pfam" id="PF13609"/>
    </source>
</evidence>
<keyword evidence="3" id="KW-0813">Transport</keyword>
<feature type="domain" description="Porin" evidence="12">
    <location>
        <begin position="5"/>
        <end position="314"/>
    </location>
</feature>
<dbReference type="EMBL" id="JAWIIV010000001">
    <property type="protein sequence ID" value="MEC4717707.1"/>
    <property type="molecule type" value="Genomic_DNA"/>
</dbReference>